<comment type="similarity">
    <text evidence="2">Belongs to the short-chain dehydrogenases/reductases (SDR) family.</text>
</comment>
<dbReference type="Gene3D" id="3.40.50.720">
    <property type="entry name" value="NAD(P)-binding Rossmann-like Domain"/>
    <property type="match status" value="1"/>
</dbReference>
<evidence type="ECO:0000313" key="5">
    <source>
        <dbReference type="Proteomes" id="UP001295684"/>
    </source>
</evidence>
<sequence length="355" mass="39422">MDPFQTDHRTVLALTAFSLATLLAMLGVWPVLGIIGVIRILSNLCYAIGLLREFLCRTKQNLAEKYGKGTYALITGAAHGIGLEYARQIAKEGFNLALLDLDKVGLDIAHEIIRKETPDVRIVAVGCDLATLRSVDQFEKALQQVLDLDISILVNNVGISTSLPFEEGSPKTVSTMVHLNMTSVAVFTSLIYKKILNRVNFSSEEPNKHPKSAIISMASCAGYIPLKIAVVYSMTKAFTRFFMDSLSSETEIIDFLTVSPGFVSTRMTNHRKDASTISTDYCVSNALKALGRFKETSIVPKITLTYGWISQSLWYINNDLYSKHLNYALNDSESQQMGMVLAQKERERDQNNVCK</sequence>
<dbReference type="InterPro" id="IPR020904">
    <property type="entry name" value="Sc_DH/Rdtase_CS"/>
</dbReference>
<proteinExistence type="inferred from homology"/>
<comment type="subcellular location">
    <subcellularLocation>
        <location evidence="1">Endoplasmic reticulum</location>
    </subcellularLocation>
</comment>
<dbReference type="Pfam" id="PF00106">
    <property type="entry name" value="adh_short"/>
    <property type="match status" value="1"/>
</dbReference>
<evidence type="ECO:0000256" key="2">
    <source>
        <dbReference type="ARBA" id="ARBA00006484"/>
    </source>
</evidence>
<reference evidence="4" key="1">
    <citation type="submission" date="2023-07" db="EMBL/GenBank/DDBJ databases">
        <authorList>
            <consortium name="AG Swart"/>
            <person name="Singh M."/>
            <person name="Singh A."/>
            <person name="Seah K."/>
            <person name="Emmerich C."/>
        </authorList>
    </citation>
    <scope>NUCLEOTIDE SEQUENCE</scope>
    <source>
        <strain evidence="4">DP1</strain>
    </source>
</reference>
<dbReference type="Proteomes" id="UP001295684">
    <property type="component" value="Unassembled WGS sequence"/>
</dbReference>
<dbReference type="InterPro" id="IPR002347">
    <property type="entry name" value="SDR_fam"/>
</dbReference>
<gene>
    <name evidence="4" type="ORF">ECRASSUSDP1_LOCUS14677</name>
</gene>
<comment type="caution">
    <text evidence="4">The sequence shown here is derived from an EMBL/GenBank/DDBJ whole genome shotgun (WGS) entry which is preliminary data.</text>
</comment>
<dbReference type="GO" id="GO:0005783">
    <property type="term" value="C:endoplasmic reticulum"/>
    <property type="evidence" value="ECO:0007669"/>
    <property type="project" value="UniProtKB-SubCell"/>
</dbReference>
<dbReference type="AlphaFoldDB" id="A0AAD1XIG0"/>
<dbReference type="PRINTS" id="PR00081">
    <property type="entry name" value="GDHRDH"/>
</dbReference>
<protein>
    <submittedName>
        <fullName evidence="4">Uncharacterized protein</fullName>
    </submittedName>
</protein>
<keyword evidence="5" id="KW-1185">Reference proteome</keyword>
<organism evidence="4 5">
    <name type="scientific">Euplotes crassus</name>
    <dbReference type="NCBI Taxonomy" id="5936"/>
    <lineage>
        <taxon>Eukaryota</taxon>
        <taxon>Sar</taxon>
        <taxon>Alveolata</taxon>
        <taxon>Ciliophora</taxon>
        <taxon>Intramacronucleata</taxon>
        <taxon>Spirotrichea</taxon>
        <taxon>Hypotrichia</taxon>
        <taxon>Euplotida</taxon>
        <taxon>Euplotidae</taxon>
        <taxon>Moneuplotes</taxon>
    </lineage>
</organism>
<dbReference type="PIRSF" id="PIRSF000126">
    <property type="entry name" value="11-beta-HSD1"/>
    <property type="match status" value="1"/>
</dbReference>
<dbReference type="PANTHER" id="PTHR43899">
    <property type="entry name" value="RH59310P"/>
    <property type="match status" value="1"/>
</dbReference>
<evidence type="ECO:0000313" key="4">
    <source>
        <dbReference type="EMBL" id="CAI2373335.1"/>
    </source>
</evidence>
<dbReference type="GO" id="GO:0016491">
    <property type="term" value="F:oxidoreductase activity"/>
    <property type="evidence" value="ECO:0007669"/>
    <property type="project" value="UniProtKB-KW"/>
</dbReference>
<dbReference type="InterPro" id="IPR036291">
    <property type="entry name" value="NAD(P)-bd_dom_sf"/>
</dbReference>
<name>A0AAD1XIG0_EUPCR</name>
<dbReference type="EMBL" id="CAMPGE010014678">
    <property type="protein sequence ID" value="CAI2373335.1"/>
    <property type="molecule type" value="Genomic_DNA"/>
</dbReference>
<dbReference type="PANTHER" id="PTHR43899:SF13">
    <property type="entry name" value="RH59310P"/>
    <property type="match status" value="1"/>
</dbReference>
<dbReference type="PROSITE" id="PS00061">
    <property type="entry name" value="ADH_SHORT"/>
    <property type="match status" value="1"/>
</dbReference>
<accession>A0AAD1XIG0</accession>
<evidence type="ECO:0000256" key="3">
    <source>
        <dbReference type="ARBA" id="ARBA00023002"/>
    </source>
</evidence>
<dbReference type="SUPFAM" id="SSF51735">
    <property type="entry name" value="NAD(P)-binding Rossmann-fold domains"/>
    <property type="match status" value="1"/>
</dbReference>
<keyword evidence="3" id="KW-0560">Oxidoreductase</keyword>
<dbReference type="InterPro" id="IPR051019">
    <property type="entry name" value="VLCFA-Steroid_DH"/>
</dbReference>
<evidence type="ECO:0000256" key="1">
    <source>
        <dbReference type="ARBA" id="ARBA00004240"/>
    </source>
</evidence>